<evidence type="ECO:0000256" key="6">
    <source>
        <dbReference type="RuleBase" id="RU362030"/>
    </source>
</evidence>
<name>A0A3S9PCE1_STRLT</name>
<dbReference type="SUPFAM" id="SSF53335">
    <property type="entry name" value="S-adenosyl-L-methionine-dependent methyltransferases"/>
    <property type="match status" value="1"/>
</dbReference>
<dbReference type="InterPro" id="IPR029063">
    <property type="entry name" value="SAM-dependent_MTases_sf"/>
</dbReference>
<feature type="region of interest" description="Disordered" evidence="7">
    <location>
        <begin position="258"/>
        <end position="278"/>
    </location>
</feature>
<dbReference type="RefSeq" id="WP_126912634.1">
    <property type="nucleotide sequence ID" value="NZ_CP034587.1"/>
</dbReference>
<evidence type="ECO:0000256" key="3">
    <source>
        <dbReference type="ARBA" id="ARBA00022603"/>
    </source>
</evidence>
<dbReference type="GO" id="GO:0032259">
    <property type="term" value="P:methylation"/>
    <property type="evidence" value="ECO:0007669"/>
    <property type="project" value="UniProtKB-KW"/>
</dbReference>
<evidence type="ECO:0000256" key="7">
    <source>
        <dbReference type="SAM" id="MobiDB-lite"/>
    </source>
</evidence>
<evidence type="ECO:0000256" key="1">
    <source>
        <dbReference type="ARBA" id="ARBA00003907"/>
    </source>
</evidence>
<dbReference type="EMBL" id="CP034587">
    <property type="protein sequence ID" value="AZQ70069.1"/>
    <property type="molecule type" value="Genomic_DNA"/>
</dbReference>
<dbReference type="OrthoDB" id="9806164at2"/>
<keyword evidence="4 8" id="KW-0808">Transferase</keyword>
<dbReference type="AlphaFoldDB" id="A0A3S9PCE1"/>
<dbReference type="Pfam" id="PF04072">
    <property type="entry name" value="LCM"/>
    <property type="match status" value="1"/>
</dbReference>
<keyword evidence="9" id="KW-1185">Reference proteome</keyword>
<dbReference type="Gene3D" id="3.40.50.150">
    <property type="entry name" value="Vaccinia Virus protein VP39"/>
    <property type="match status" value="1"/>
</dbReference>
<proteinExistence type="inferred from homology"/>
<dbReference type="InterPro" id="IPR007213">
    <property type="entry name" value="Ppm1/Ppm2/Tcmp"/>
</dbReference>
<dbReference type="EC" id="2.1.1.-" evidence="6"/>
<reference evidence="8 9" key="1">
    <citation type="submission" date="2018-12" db="EMBL/GenBank/DDBJ databases">
        <title>The whole draft genome of Streptomyce luteoverticillatus CGMCC 15060.</title>
        <authorList>
            <person name="Feng Z."/>
            <person name="Chen G."/>
            <person name="Zhang J."/>
            <person name="Zhu H."/>
            <person name="Yu X."/>
            <person name="Zhang W."/>
            <person name="Zhang X."/>
        </authorList>
    </citation>
    <scope>NUCLEOTIDE SEQUENCE [LARGE SCALE GENOMIC DNA]</scope>
    <source>
        <strain evidence="8 9">CGMCC 15060</strain>
    </source>
</reference>
<evidence type="ECO:0000313" key="8">
    <source>
        <dbReference type="EMBL" id="AZQ70069.1"/>
    </source>
</evidence>
<dbReference type="PANTHER" id="PTHR43619:SF2">
    <property type="entry name" value="S-ADENOSYL-L-METHIONINE-DEPENDENT METHYLTRANSFERASES SUPERFAMILY PROTEIN"/>
    <property type="match status" value="1"/>
</dbReference>
<protein>
    <recommendedName>
        <fullName evidence="6">S-adenosyl-L-methionine-dependent methyltransferase</fullName>
        <ecNumber evidence="6">2.1.1.-</ecNumber>
    </recommendedName>
</protein>
<accession>A0A3S9PCE1</accession>
<keyword evidence="3 6" id="KW-0489">Methyltransferase</keyword>
<keyword evidence="5 6" id="KW-0949">S-adenosyl-L-methionine</keyword>
<comment type="similarity">
    <text evidence="2 6">Belongs to the UPF0677 family.</text>
</comment>
<gene>
    <name evidence="8" type="ORF">EKH77_01545</name>
</gene>
<evidence type="ECO:0000256" key="2">
    <source>
        <dbReference type="ARBA" id="ARBA00008138"/>
    </source>
</evidence>
<dbReference type="PANTHER" id="PTHR43619">
    <property type="entry name" value="S-ADENOSYL-L-METHIONINE-DEPENDENT METHYLTRANSFERASE YKTD-RELATED"/>
    <property type="match status" value="1"/>
</dbReference>
<dbReference type="GO" id="GO:0008168">
    <property type="term" value="F:methyltransferase activity"/>
    <property type="evidence" value="ECO:0007669"/>
    <property type="project" value="UniProtKB-UniRule"/>
</dbReference>
<dbReference type="Proteomes" id="UP000267900">
    <property type="component" value="Chromosome"/>
</dbReference>
<dbReference type="NCBIfam" id="TIGR00027">
    <property type="entry name" value="mthyl_TIGR00027"/>
    <property type="match status" value="1"/>
</dbReference>
<organism evidence="8 9">
    <name type="scientific">Streptomyces luteoverticillatus</name>
    <name type="common">Streptoverticillium luteoverticillatus</name>
    <dbReference type="NCBI Taxonomy" id="66425"/>
    <lineage>
        <taxon>Bacteria</taxon>
        <taxon>Bacillati</taxon>
        <taxon>Actinomycetota</taxon>
        <taxon>Actinomycetes</taxon>
        <taxon>Kitasatosporales</taxon>
        <taxon>Streptomycetaceae</taxon>
        <taxon>Streptomyces</taxon>
    </lineage>
</organism>
<dbReference type="InterPro" id="IPR011610">
    <property type="entry name" value="SAM_mthyl_Trfase_ML2640-like"/>
</dbReference>
<comment type="function">
    <text evidence="1 6">Exhibits S-adenosyl-L-methionine-dependent methyltransferase activity.</text>
</comment>
<sequence length="278" mass="29245">MTTSEPAAGPAGAASFSPVSRTALAVARVRARESERPDALFTDPYAATFLTAAGYPAEPAVRPGPYATAIAHHTVIRTRFYDDFLLAASAAGCRQTVLLAAGLDTRAHRLPWPDGVRLFELDLPPVLAFKEDVLAGRAARARCARTAVPADLLSPEWPGLLVEAGFDPAVRTAWLAEGLLVYLTEEQATGLLLALAGLSRPGDRLALERGRDLPSADAEPGLAHIAPLWLGGLGPGLGDWLGAHGWDVATHPIEELSATYGRPGTGPARGGFHSATRR</sequence>
<evidence type="ECO:0000256" key="5">
    <source>
        <dbReference type="ARBA" id="ARBA00022691"/>
    </source>
</evidence>
<evidence type="ECO:0000256" key="4">
    <source>
        <dbReference type="ARBA" id="ARBA00022679"/>
    </source>
</evidence>
<evidence type="ECO:0000313" key="9">
    <source>
        <dbReference type="Proteomes" id="UP000267900"/>
    </source>
</evidence>